<sequence>MIKNARTKPSPFIVVNVKQSLIYDWKSLLKKLYGGKKCTFKIQEIKEICVSRTYPSLMNHRLSYNGSFLSSVITNKPPKNVTKMKPGEFELPLPVYNGLLPISKAKYQDIMSLLKFCGPSAVNFFHKLRYE</sequence>
<dbReference type="EMBL" id="JBDJPC010000013">
    <property type="protein sequence ID" value="KAL1488716.1"/>
    <property type="molecule type" value="Genomic_DNA"/>
</dbReference>
<accession>A0ABD1E2W5</accession>
<protein>
    <submittedName>
        <fullName evidence="1">Uncharacterized protein</fullName>
    </submittedName>
</protein>
<organism evidence="1 2">
    <name type="scientific">Hypothenemus hampei</name>
    <name type="common">Coffee berry borer</name>
    <dbReference type="NCBI Taxonomy" id="57062"/>
    <lineage>
        <taxon>Eukaryota</taxon>
        <taxon>Metazoa</taxon>
        <taxon>Ecdysozoa</taxon>
        <taxon>Arthropoda</taxon>
        <taxon>Hexapoda</taxon>
        <taxon>Insecta</taxon>
        <taxon>Pterygota</taxon>
        <taxon>Neoptera</taxon>
        <taxon>Endopterygota</taxon>
        <taxon>Coleoptera</taxon>
        <taxon>Polyphaga</taxon>
        <taxon>Cucujiformia</taxon>
        <taxon>Curculionidae</taxon>
        <taxon>Scolytinae</taxon>
        <taxon>Hypothenemus</taxon>
    </lineage>
</organism>
<dbReference type="AlphaFoldDB" id="A0ABD1E2W5"/>
<proteinExistence type="predicted"/>
<evidence type="ECO:0000313" key="1">
    <source>
        <dbReference type="EMBL" id="KAL1488716.1"/>
    </source>
</evidence>
<comment type="caution">
    <text evidence="1">The sequence shown here is derived from an EMBL/GenBank/DDBJ whole genome shotgun (WGS) entry which is preliminary data.</text>
</comment>
<reference evidence="1 2" key="1">
    <citation type="submission" date="2024-05" db="EMBL/GenBank/DDBJ databases">
        <title>Genetic variation in Jamaican populations of the coffee berry borer (Hypothenemus hampei).</title>
        <authorList>
            <person name="Errbii M."/>
            <person name="Myrie A."/>
        </authorList>
    </citation>
    <scope>NUCLEOTIDE SEQUENCE [LARGE SCALE GENOMIC DNA]</scope>
    <source>
        <strain evidence="1">JA-Hopewell-2020-01-JO</strain>
        <tissue evidence="1">Whole body</tissue>
    </source>
</reference>
<keyword evidence="2" id="KW-1185">Reference proteome</keyword>
<gene>
    <name evidence="1" type="ORF">ABEB36_014515</name>
</gene>
<dbReference type="Proteomes" id="UP001566132">
    <property type="component" value="Unassembled WGS sequence"/>
</dbReference>
<evidence type="ECO:0000313" key="2">
    <source>
        <dbReference type="Proteomes" id="UP001566132"/>
    </source>
</evidence>
<name>A0ABD1E2W5_HYPHA</name>